<dbReference type="Proteomes" id="UP000236161">
    <property type="component" value="Unassembled WGS sequence"/>
</dbReference>
<dbReference type="OrthoDB" id="10251073at2759"/>
<dbReference type="STRING" id="1088818.A0A2I0ARI3"/>
<proteinExistence type="predicted"/>
<protein>
    <recommendedName>
        <fullName evidence="1">SWIB domain-containing protein</fullName>
    </recommendedName>
</protein>
<dbReference type="Gene3D" id="1.10.245.10">
    <property type="entry name" value="SWIB/MDM2 domain"/>
    <property type="match status" value="1"/>
</dbReference>
<dbReference type="InterPro" id="IPR019835">
    <property type="entry name" value="SWIB_domain"/>
</dbReference>
<dbReference type="SUPFAM" id="SSF47592">
    <property type="entry name" value="SWIB/MDM2 domain"/>
    <property type="match status" value="1"/>
</dbReference>
<dbReference type="EMBL" id="KZ451955">
    <property type="protein sequence ID" value="PKA58157.1"/>
    <property type="molecule type" value="Genomic_DNA"/>
</dbReference>
<organism evidence="2 3">
    <name type="scientific">Apostasia shenzhenica</name>
    <dbReference type="NCBI Taxonomy" id="1088818"/>
    <lineage>
        <taxon>Eukaryota</taxon>
        <taxon>Viridiplantae</taxon>
        <taxon>Streptophyta</taxon>
        <taxon>Embryophyta</taxon>
        <taxon>Tracheophyta</taxon>
        <taxon>Spermatophyta</taxon>
        <taxon>Magnoliopsida</taxon>
        <taxon>Liliopsida</taxon>
        <taxon>Asparagales</taxon>
        <taxon>Orchidaceae</taxon>
        <taxon>Apostasioideae</taxon>
        <taxon>Apostasia</taxon>
    </lineage>
</organism>
<accession>A0A2I0ARI3</accession>
<sequence length="165" mass="18153">MAAIISVASCTAFTFGEAARSRRALYTSISCWPRWKPSALSVYAAASSKVTLGAEGKADNKRPARGITKPKPVSPALQAFLGVKEIPRTQALKQIWAYIKEKNLQNTIHIRDGMTTYGYFWLLTWSQLASNSRFGALFENSPNFASTKFSGSKSFLFSALIYVLA</sequence>
<evidence type="ECO:0000313" key="3">
    <source>
        <dbReference type="Proteomes" id="UP000236161"/>
    </source>
</evidence>
<evidence type="ECO:0000259" key="1">
    <source>
        <dbReference type="SMART" id="SM00151"/>
    </source>
</evidence>
<dbReference type="InterPro" id="IPR003121">
    <property type="entry name" value="SWIB_MDM2_domain"/>
</dbReference>
<dbReference type="AlphaFoldDB" id="A0A2I0ARI3"/>
<keyword evidence="3" id="KW-1185">Reference proteome</keyword>
<feature type="domain" description="SWIB" evidence="1">
    <location>
        <begin position="67"/>
        <end position="143"/>
    </location>
</feature>
<dbReference type="SMART" id="SM00151">
    <property type="entry name" value="SWIB"/>
    <property type="match status" value="1"/>
</dbReference>
<dbReference type="CDD" id="cd10567">
    <property type="entry name" value="SWIB-MDM2_like"/>
    <property type="match status" value="1"/>
</dbReference>
<reference evidence="2 3" key="1">
    <citation type="journal article" date="2017" name="Nature">
        <title>The Apostasia genome and the evolution of orchids.</title>
        <authorList>
            <person name="Zhang G.Q."/>
            <person name="Liu K.W."/>
            <person name="Li Z."/>
            <person name="Lohaus R."/>
            <person name="Hsiao Y.Y."/>
            <person name="Niu S.C."/>
            <person name="Wang J.Y."/>
            <person name="Lin Y.C."/>
            <person name="Xu Q."/>
            <person name="Chen L.J."/>
            <person name="Yoshida K."/>
            <person name="Fujiwara S."/>
            <person name="Wang Z.W."/>
            <person name="Zhang Y.Q."/>
            <person name="Mitsuda N."/>
            <person name="Wang M."/>
            <person name="Liu G.H."/>
            <person name="Pecoraro L."/>
            <person name="Huang H.X."/>
            <person name="Xiao X.J."/>
            <person name="Lin M."/>
            <person name="Wu X.Y."/>
            <person name="Wu W.L."/>
            <person name="Chen Y.Y."/>
            <person name="Chang S.B."/>
            <person name="Sakamoto S."/>
            <person name="Ohme-Takagi M."/>
            <person name="Yagi M."/>
            <person name="Zeng S.J."/>
            <person name="Shen C.Y."/>
            <person name="Yeh C.M."/>
            <person name="Luo Y.B."/>
            <person name="Tsai W.C."/>
            <person name="Van de Peer Y."/>
            <person name="Liu Z.J."/>
        </authorList>
    </citation>
    <scope>NUCLEOTIDE SEQUENCE [LARGE SCALE GENOMIC DNA]</scope>
    <source>
        <strain evidence="3">cv. Shenzhen</strain>
        <tissue evidence="2">Stem</tissue>
    </source>
</reference>
<dbReference type="Pfam" id="PF02201">
    <property type="entry name" value="SWIB"/>
    <property type="match status" value="1"/>
</dbReference>
<evidence type="ECO:0000313" key="2">
    <source>
        <dbReference type="EMBL" id="PKA58157.1"/>
    </source>
</evidence>
<dbReference type="InterPro" id="IPR036885">
    <property type="entry name" value="SWIB_MDM2_dom_sf"/>
</dbReference>
<dbReference type="PANTHER" id="PTHR13844">
    <property type="entry name" value="SWI/SNF-RELATED MATRIX-ASSOCIATED ACTIN-DEPENDENT REGULATOR OF CHROMATIN SUBFAMILY D"/>
    <property type="match status" value="1"/>
</dbReference>
<gene>
    <name evidence="2" type="ORF">AXF42_Ash012880</name>
</gene>
<name>A0A2I0ARI3_9ASPA</name>